<evidence type="ECO:0000313" key="8">
    <source>
        <dbReference type="Proteomes" id="UP000561438"/>
    </source>
</evidence>
<evidence type="ECO:0000256" key="4">
    <source>
        <dbReference type="ARBA" id="ARBA00023136"/>
    </source>
</evidence>
<evidence type="ECO:0000256" key="3">
    <source>
        <dbReference type="ARBA" id="ARBA00022989"/>
    </source>
</evidence>
<dbReference type="GO" id="GO:0008381">
    <property type="term" value="F:mechanosensitive monoatomic ion channel activity"/>
    <property type="evidence" value="ECO:0007669"/>
    <property type="project" value="UniProtKB-ARBA"/>
</dbReference>
<proteinExistence type="predicted"/>
<keyword evidence="4 5" id="KW-0472">Membrane</keyword>
<dbReference type="GO" id="GO:0016020">
    <property type="term" value="C:membrane"/>
    <property type="evidence" value="ECO:0007669"/>
    <property type="project" value="UniProtKB-SubCell"/>
</dbReference>
<dbReference type="Gene3D" id="2.30.30.60">
    <property type="match status" value="1"/>
</dbReference>
<organism evidence="7 8">
    <name type="scientific">Qipengyuania atrilutea</name>
    <dbReference type="NCBI Taxonomy" id="2744473"/>
    <lineage>
        <taxon>Bacteria</taxon>
        <taxon>Pseudomonadati</taxon>
        <taxon>Pseudomonadota</taxon>
        <taxon>Alphaproteobacteria</taxon>
        <taxon>Sphingomonadales</taxon>
        <taxon>Erythrobacteraceae</taxon>
        <taxon>Qipengyuania</taxon>
    </lineage>
</organism>
<dbReference type="Pfam" id="PF00924">
    <property type="entry name" value="MS_channel_2nd"/>
    <property type="match status" value="1"/>
</dbReference>
<dbReference type="Proteomes" id="UP000561438">
    <property type="component" value="Unassembled WGS sequence"/>
</dbReference>
<dbReference type="SUPFAM" id="SSF50182">
    <property type="entry name" value="Sm-like ribonucleoproteins"/>
    <property type="match status" value="1"/>
</dbReference>
<feature type="transmembrane region" description="Helical" evidence="5">
    <location>
        <begin position="89"/>
        <end position="115"/>
    </location>
</feature>
<keyword evidence="2 5" id="KW-0812">Transmembrane</keyword>
<dbReference type="RefSeq" id="WP_176267882.1">
    <property type="nucleotide sequence ID" value="NZ_JABWGV010000004.1"/>
</dbReference>
<keyword evidence="8" id="KW-1185">Reference proteome</keyword>
<evidence type="ECO:0000313" key="7">
    <source>
        <dbReference type="EMBL" id="NVD45566.1"/>
    </source>
</evidence>
<dbReference type="PANTHER" id="PTHR30566">
    <property type="entry name" value="YNAI-RELATED MECHANOSENSITIVE ION CHANNEL"/>
    <property type="match status" value="1"/>
</dbReference>
<reference evidence="7 8" key="1">
    <citation type="submission" date="2020-06" db="EMBL/GenBank/DDBJ databases">
        <title>Altererythrobacter sp. HHU K3-1.</title>
        <authorList>
            <person name="Zhang D."/>
            <person name="Xue H."/>
        </authorList>
    </citation>
    <scope>NUCLEOTIDE SEQUENCE [LARGE SCALE GENOMIC DNA]</scope>
    <source>
        <strain evidence="7 8">HHU K3-1</strain>
    </source>
</reference>
<dbReference type="EMBL" id="JABWGV010000004">
    <property type="protein sequence ID" value="NVD45566.1"/>
    <property type="molecule type" value="Genomic_DNA"/>
</dbReference>
<name>A0A850H4J1_9SPHN</name>
<evidence type="ECO:0000256" key="1">
    <source>
        <dbReference type="ARBA" id="ARBA00004370"/>
    </source>
</evidence>
<feature type="domain" description="Mechanosensitive ion channel MscS" evidence="6">
    <location>
        <begin position="186"/>
        <end position="251"/>
    </location>
</feature>
<sequence>MPDWIAAHLSFLPTWAAILLVAAAAVIAALCLHYIVFRVLGRVARGTESRSDNIVVAKLIRPSRWAIVMLSLVAVAAFIPALGEVWERIGAFVMPFFIGWTIIAVLHALVEVMILRNDDSMADNRAARRRRTKLAIFNRIATFIIVFVTFGLMLLAIPGVRDIGVTLVASAGLAGLAVGAAAQPALKSLIAGIQMALTEPVIVGDAVVIGGEWGWIEEIRTTYVVVKVWDERRLVVPTSKFLDETFQNWTKTTAQLLGTVMLYVDPAAKLDPIRAKFEQLVESNRRWDGRVKHMQVTELTRDAVEVRFLVTAKDSPTLFDLRCDIREALIQWLADEMPEAIVRSRIAPVAPLEVAGAPSGEALQQMASAR</sequence>
<evidence type="ECO:0000256" key="2">
    <source>
        <dbReference type="ARBA" id="ARBA00022692"/>
    </source>
</evidence>
<dbReference type="AlphaFoldDB" id="A0A850H4J1"/>
<accession>A0A850H4J1</accession>
<gene>
    <name evidence="7" type="ORF">HUV48_11165</name>
</gene>
<evidence type="ECO:0000256" key="5">
    <source>
        <dbReference type="SAM" id="Phobius"/>
    </source>
</evidence>
<dbReference type="InterPro" id="IPR010920">
    <property type="entry name" value="LSM_dom_sf"/>
</dbReference>
<evidence type="ECO:0000259" key="6">
    <source>
        <dbReference type="Pfam" id="PF00924"/>
    </source>
</evidence>
<dbReference type="Gene3D" id="1.10.287.1260">
    <property type="match status" value="1"/>
</dbReference>
<keyword evidence="3 5" id="KW-1133">Transmembrane helix</keyword>
<protein>
    <submittedName>
        <fullName evidence="7">Mechanosensitive ion channel family protein</fullName>
    </submittedName>
</protein>
<dbReference type="InterPro" id="IPR006685">
    <property type="entry name" value="MscS_channel_2nd"/>
</dbReference>
<feature type="transmembrane region" description="Helical" evidence="5">
    <location>
        <begin position="12"/>
        <end position="37"/>
    </location>
</feature>
<feature type="transmembrane region" description="Helical" evidence="5">
    <location>
        <begin position="65"/>
        <end position="83"/>
    </location>
</feature>
<comment type="caution">
    <text evidence="7">The sequence shown here is derived from an EMBL/GenBank/DDBJ whole genome shotgun (WGS) entry which is preliminary data.</text>
</comment>
<dbReference type="PANTHER" id="PTHR30566:SF25">
    <property type="entry name" value="INNER MEMBRANE PROTEIN"/>
    <property type="match status" value="1"/>
</dbReference>
<dbReference type="InterPro" id="IPR023408">
    <property type="entry name" value="MscS_beta-dom_sf"/>
</dbReference>
<comment type="subcellular location">
    <subcellularLocation>
        <location evidence="1">Membrane</location>
    </subcellularLocation>
</comment>
<feature type="transmembrane region" description="Helical" evidence="5">
    <location>
        <begin position="136"/>
        <end position="157"/>
    </location>
</feature>